<keyword evidence="8 13" id="KW-1133">Transmembrane helix</keyword>
<proteinExistence type="inferred from homology"/>
<gene>
    <name evidence="17" type="primary">G</name>
</gene>
<feature type="transmembrane region" description="Helical" evidence="13">
    <location>
        <begin position="456"/>
        <end position="480"/>
    </location>
</feature>
<organism evidence="17">
    <name type="scientific">Mokola virus</name>
    <name type="common">MOKV</name>
    <dbReference type="NCBI Taxonomy" id="12538"/>
    <lineage>
        <taxon>Viruses</taxon>
        <taxon>Riboviria</taxon>
        <taxon>Orthornavirae</taxon>
        <taxon>Negarnaviricota</taxon>
        <taxon>Haploviricotina</taxon>
        <taxon>Monjiviricetes</taxon>
        <taxon>Mononegavirales</taxon>
        <taxon>Rhabdoviridae</taxon>
        <taxon>Alpharhabdovirinae</taxon>
        <taxon>Lyssavirus</taxon>
    </lineage>
</organism>
<keyword evidence="12" id="KW-0449">Lipoprotein</keyword>
<evidence type="ECO:0000256" key="7">
    <source>
        <dbReference type="ARBA" id="ARBA00022879"/>
    </source>
</evidence>
<keyword evidence="11" id="KW-0325">Glycoprotein</keyword>
<dbReference type="InterPro" id="IPR055447">
    <property type="entry name" value="Rhabdo_glycop_CD"/>
</dbReference>
<sequence>MNVPCLAIILGFTTTYSLGEFPLYTIPEKIEKWTPIDMIHLSCPNNLLSEEEGCNTESPLTYFELKSGYLAHQKVPGFTCTGVVNEAETYTNFVGYVTTTFKRKHFRPTVSACRDAYNWKVSGDPRYEESLHTPYPDSSWLRTVTTTKESLLIISPSIVEMDVYGRTLHSPMFPSGICSKLYPSVPSCKTNHDYTLWLPEDPSLSLICDIFTSGSGRKAMNGSRICGFKDERGFYRSLKGACKLTLCGKPGIRLFDGTWVSFTRPEVHVWCTPNQLVNIHNDRIDEIEHLIVEDIVKRREECLDTLETVFMSQSISFRRLSHFRKLVPGYGKAYTILNGSLMEANVYYKRVDRWADILPSKGCLKVGQQCMDPVNGVLFNGIIKGPDGQILIPEMQSEQLKQHMDLLKAAVFPLRHPLISQNAVFKKDGEADDFVDLHMPDVHKSVSDVDLGLPHWGFWLLIGATVVAFLVLVCLLRVCCKRVRRGGSRRTTQEIPLSVSSVSVPRATVVSSWESYKGLPGT</sequence>
<evidence type="ECO:0000256" key="4">
    <source>
        <dbReference type="ARBA" id="ARBA00022692"/>
    </source>
</evidence>
<organismHost>
    <name type="scientific">Rodentia</name>
    <name type="common">rodents</name>
    <dbReference type="NCBI Taxonomy" id="9989"/>
</organismHost>
<dbReference type="InterPro" id="IPR001903">
    <property type="entry name" value="Rhabdo_glycop_FD"/>
</dbReference>
<name>A0A1L2C207_MOKV</name>
<organismHost>
    <name type="scientific">Felis catus</name>
    <name type="common">Cat</name>
    <name type="synonym">Felis silvestris catus</name>
    <dbReference type="NCBI Taxonomy" id="9685"/>
</organismHost>
<keyword evidence="7" id="KW-0261">Viral envelope protein</keyword>
<dbReference type="InterPro" id="IPR055448">
    <property type="entry name" value="PH_Rhabdo_glycop"/>
</dbReference>
<dbReference type="EMBL" id="KP899618">
    <property type="protein sequence ID" value="AMB61288.1"/>
    <property type="molecule type" value="Viral_cRNA"/>
</dbReference>
<dbReference type="Gene3D" id="2.30.29.130">
    <property type="match status" value="1"/>
</dbReference>
<keyword evidence="4 13" id="KW-0812">Transmembrane</keyword>
<evidence type="ECO:0000256" key="3">
    <source>
        <dbReference type="ARBA" id="ARBA00015600"/>
    </source>
</evidence>
<evidence type="ECO:0000256" key="13">
    <source>
        <dbReference type="SAM" id="Phobius"/>
    </source>
</evidence>
<organismHost>
    <name type="scientific">Canis lupus familiaris</name>
    <name type="common">Dog</name>
    <name type="synonym">Canis familiaris</name>
    <dbReference type="NCBI Taxonomy" id="9615"/>
</organismHost>
<protein>
    <recommendedName>
        <fullName evidence="3">Glycoprotein</fullName>
    </recommendedName>
</protein>
<keyword evidence="5" id="KW-0732">Signal</keyword>
<organismHost>
    <name type="scientific">Chodsigoa caovansunga</name>
    <name type="common">Van Sung's shrew</name>
    <dbReference type="NCBI Taxonomy" id="269271"/>
</organismHost>
<evidence type="ECO:0000256" key="6">
    <source>
        <dbReference type="ARBA" id="ARBA00022844"/>
    </source>
</evidence>
<evidence type="ECO:0000259" key="16">
    <source>
        <dbReference type="Pfam" id="PF24834"/>
    </source>
</evidence>
<evidence type="ECO:0000256" key="10">
    <source>
        <dbReference type="ARBA" id="ARBA00023139"/>
    </source>
</evidence>
<evidence type="ECO:0000256" key="5">
    <source>
        <dbReference type="ARBA" id="ARBA00022729"/>
    </source>
</evidence>
<keyword evidence="9 13" id="KW-0472">Membrane</keyword>
<comment type="subcellular location">
    <subcellularLocation>
        <location evidence="1">Virion membrane</location>
        <topology evidence="1">Single-pass type I membrane protein</topology>
    </subcellularLocation>
</comment>
<evidence type="ECO:0000256" key="11">
    <source>
        <dbReference type="ARBA" id="ARBA00023180"/>
    </source>
</evidence>
<evidence type="ECO:0000256" key="8">
    <source>
        <dbReference type="ARBA" id="ARBA00022989"/>
    </source>
</evidence>
<dbReference type="GO" id="GO:0055036">
    <property type="term" value="C:virion membrane"/>
    <property type="evidence" value="ECO:0007669"/>
    <property type="project" value="UniProtKB-SubCell"/>
</dbReference>
<evidence type="ECO:0000259" key="15">
    <source>
        <dbReference type="Pfam" id="PF24833"/>
    </source>
</evidence>
<comment type="similarity">
    <text evidence="2">Belongs to the lyssavirus glycoprotein family.</text>
</comment>
<dbReference type="Pfam" id="PF24833">
    <property type="entry name" value="Rhabdo_glycop_CD"/>
    <property type="match status" value="1"/>
</dbReference>
<dbReference type="GO" id="GO:0019031">
    <property type="term" value="C:viral envelope"/>
    <property type="evidence" value="ECO:0007669"/>
    <property type="project" value="UniProtKB-KW"/>
</dbReference>
<evidence type="ECO:0000313" key="17">
    <source>
        <dbReference type="EMBL" id="AMB61288.1"/>
    </source>
</evidence>
<evidence type="ECO:0000256" key="2">
    <source>
        <dbReference type="ARBA" id="ARBA00007199"/>
    </source>
</evidence>
<keyword evidence="6" id="KW-0946">Virion</keyword>
<evidence type="ECO:0000256" key="1">
    <source>
        <dbReference type="ARBA" id="ARBA00004563"/>
    </source>
</evidence>
<feature type="domain" description="Glycoprotein G PH" evidence="16">
    <location>
        <begin position="186"/>
        <end position="259"/>
    </location>
</feature>
<dbReference type="Pfam" id="PF24834">
    <property type="entry name" value="PH_Rhabdo_glycop"/>
    <property type="match status" value="1"/>
</dbReference>
<feature type="domain" description="Spike glycoprotein fusion" evidence="14">
    <location>
        <begin position="75"/>
        <end position="178"/>
    </location>
</feature>
<accession>A0A1L2C207</accession>
<evidence type="ECO:0000259" key="14">
    <source>
        <dbReference type="Pfam" id="PF00974"/>
    </source>
</evidence>
<reference evidence="17" key="1">
    <citation type="submission" date="2015-03" db="EMBL/GenBank/DDBJ databases">
        <title>New viral lineage of Mokola virus from South Africa.</title>
        <authorList>
            <person name="Coertse J."/>
            <person name="Le Roux K."/>
            <person name="Stewart D."/>
            <person name="Sabeta C.T."/>
            <person name="Markotter W."/>
            <person name="Nel L.H."/>
        </authorList>
    </citation>
    <scope>NUCLEOTIDE SEQUENCE</scope>
    <source>
        <strain evidence="17">14/024</strain>
    </source>
</reference>
<keyword evidence="10" id="KW-0564">Palmitate</keyword>
<feature type="domain" description="Spike glycoprotein G central" evidence="15">
    <location>
        <begin position="270"/>
        <end position="388"/>
    </location>
</feature>
<evidence type="ECO:0000256" key="9">
    <source>
        <dbReference type="ARBA" id="ARBA00023136"/>
    </source>
</evidence>
<evidence type="ECO:0000256" key="12">
    <source>
        <dbReference type="ARBA" id="ARBA00023288"/>
    </source>
</evidence>
<dbReference type="SUPFAM" id="SSF161008">
    <property type="entry name" value="Viral glycoprotein ectodomain-like"/>
    <property type="match status" value="1"/>
</dbReference>
<dbReference type="Pfam" id="PF00974">
    <property type="entry name" value="Rhabdo_glycop_FD"/>
    <property type="match status" value="1"/>
</dbReference>